<accession>A0A1D1Z913</accession>
<dbReference type="InterPro" id="IPR001267">
    <property type="entry name" value="Thymidine_kinase"/>
</dbReference>
<evidence type="ECO:0000256" key="4">
    <source>
        <dbReference type="ARBA" id="ARBA00022679"/>
    </source>
</evidence>
<evidence type="ECO:0000256" key="6">
    <source>
        <dbReference type="ARBA" id="ARBA00022741"/>
    </source>
</evidence>
<evidence type="ECO:0000256" key="9">
    <source>
        <dbReference type="ARBA" id="ARBA00022840"/>
    </source>
</evidence>
<comment type="similarity">
    <text evidence="1 12">Belongs to the thymidine kinase family.</text>
</comment>
<keyword evidence="3 11" id="KW-0237">DNA synthesis</keyword>
<protein>
    <recommendedName>
        <fullName evidence="2 11">Thymidine kinase</fullName>
        <ecNumber evidence="2 11">2.7.1.21</ecNumber>
    </recommendedName>
</protein>
<dbReference type="GO" id="GO:0046104">
    <property type="term" value="P:thymidine metabolic process"/>
    <property type="evidence" value="ECO:0007669"/>
    <property type="project" value="TreeGrafter"/>
</dbReference>
<evidence type="ECO:0000256" key="8">
    <source>
        <dbReference type="ARBA" id="ARBA00022833"/>
    </source>
</evidence>
<keyword evidence="7 11" id="KW-0418">Kinase</keyword>
<dbReference type="GO" id="GO:0004797">
    <property type="term" value="F:thymidine kinase activity"/>
    <property type="evidence" value="ECO:0007669"/>
    <property type="project" value="UniProtKB-EC"/>
</dbReference>
<dbReference type="SUPFAM" id="SSF52540">
    <property type="entry name" value="P-loop containing nucleoside triphosphate hydrolases"/>
    <property type="match status" value="1"/>
</dbReference>
<dbReference type="EC" id="2.7.1.21" evidence="2 11"/>
<reference evidence="14" key="1">
    <citation type="submission" date="2015-07" db="EMBL/GenBank/DDBJ databases">
        <title>Transcriptome Assembly of Anthurium amnicola.</title>
        <authorList>
            <person name="Suzuki J."/>
        </authorList>
    </citation>
    <scope>NUCLEOTIDE SEQUENCE</scope>
</reference>
<feature type="compositionally biased region" description="Low complexity" evidence="13">
    <location>
        <begin position="48"/>
        <end position="64"/>
    </location>
</feature>
<evidence type="ECO:0000256" key="3">
    <source>
        <dbReference type="ARBA" id="ARBA00022634"/>
    </source>
</evidence>
<keyword evidence="6 11" id="KW-0547">Nucleotide-binding</keyword>
<dbReference type="GO" id="GO:0006950">
    <property type="term" value="P:response to stress"/>
    <property type="evidence" value="ECO:0007669"/>
    <property type="project" value="UniProtKB-ARBA"/>
</dbReference>
<sequence length="291" mass="31572">MRSVSKMRPFLATTISSPVTFPPPRSLPSAPAPFLPVLGLRPLLRRAPSSLRSAPPRPAGAPASRHVDGRGSLMDARPPPSGEIHVICGPMFAGKTTALLRRVQAESNGGRTVALIKSNKDNRYGLDSIVTHDGMRMQCWALPDLSTFRATLGAEVYDKLDVIGIDEAQFFEDLHDFCCKAADHDGKIVIVAGLDGDYLRRSFGSVLDVIPLADSVTKLTARCELCGKRAFFTLRKTDETQTELIGGADVYMPVCRHHYVNGQVVIEAARLVLESRNAQGESFIEAAPCFG</sequence>
<dbReference type="PANTHER" id="PTHR11441">
    <property type="entry name" value="THYMIDINE KINASE"/>
    <property type="match status" value="1"/>
</dbReference>
<dbReference type="GO" id="GO:0042802">
    <property type="term" value="F:identical protein binding"/>
    <property type="evidence" value="ECO:0007669"/>
    <property type="project" value="UniProtKB-ARBA"/>
</dbReference>
<dbReference type="InterPro" id="IPR027417">
    <property type="entry name" value="P-loop_NTPase"/>
</dbReference>
<keyword evidence="9 11" id="KW-0067">ATP-binding</keyword>
<gene>
    <name evidence="14" type="primary">TK_0</name>
    <name evidence="14" type="ORF">g.27594</name>
</gene>
<feature type="region of interest" description="Disordered" evidence="13">
    <location>
        <begin position="48"/>
        <end position="71"/>
    </location>
</feature>
<dbReference type="InterPro" id="IPR020633">
    <property type="entry name" value="Thymidine_kinase_CS"/>
</dbReference>
<dbReference type="FunFam" id="3.30.60.20:FF:000051">
    <property type="entry name" value="Thymidine kinase"/>
    <property type="match status" value="1"/>
</dbReference>
<evidence type="ECO:0000256" key="10">
    <source>
        <dbReference type="ARBA" id="ARBA00048254"/>
    </source>
</evidence>
<dbReference type="AlphaFoldDB" id="A0A1D1Z913"/>
<proteinExistence type="inferred from homology"/>
<organism evidence="14">
    <name type="scientific">Anthurium amnicola</name>
    <dbReference type="NCBI Taxonomy" id="1678845"/>
    <lineage>
        <taxon>Eukaryota</taxon>
        <taxon>Viridiplantae</taxon>
        <taxon>Streptophyta</taxon>
        <taxon>Embryophyta</taxon>
        <taxon>Tracheophyta</taxon>
        <taxon>Spermatophyta</taxon>
        <taxon>Magnoliopsida</taxon>
        <taxon>Liliopsida</taxon>
        <taxon>Araceae</taxon>
        <taxon>Pothoideae</taxon>
        <taxon>Potheae</taxon>
        <taxon>Anthurium</taxon>
    </lineage>
</organism>
<dbReference type="Gene3D" id="3.30.60.20">
    <property type="match status" value="1"/>
</dbReference>
<evidence type="ECO:0000256" key="11">
    <source>
        <dbReference type="RuleBase" id="RU000544"/>
    </source>
</evidence>
<evidence type="ECO:0000256" key="2">
    <source>
        <dbReference type="ARBA" id="ARBA00012118"/>
    </source>
</evidence>
<dbReference type="Pfam" id="PF00265">
    <property type="entry name" value="TK"/>
    <property type="match status" value="1"/>
</dbReference>
<dbReference type="PANTHER" id="PTHR11441:SF0">
    <property type="entry name" value="THYMIDINE KINASE, CYTOSOLIC"/>
    <property type="match status" value="1"/>
</dbReference>
<dbReference type="Gene3D" id="3.40.50.300">
    <property type="entry name" value="P-loop containing nucleotide triphosphate hydrolases"/>
    <property type="match status" value="1"/>
</dbReference>
<dbReference type="EMBL" id="GDJX01004545">
    <property type="protein sequence ID" value="JAT63391.1"/>
    <property type="molecule type" value="Transcribed_RNA"/>
</dbReference>
<dbReference type="PROSITE" id="PS00603">
    <property type="entry name" value="TK_CELLULAR_TYPE"/>
    <property type="match status" value="1"/>
</dbReference>
<dbReference type="GO" id="GO:0005524">
    <property type="term" value="F:ATP binding"/>
    <property type="evidence" value="ECO:0007669"/>
    <property type="project" value="UniProtKB-KW"/>
</dbReference>
<evidence type="ECO:0000256" key="12">
    <source>
        <dbReference type="RuleBase" id="RU004165"/>
    </source>
</evidence>
<name>A0A1D1Z913_9ARAE</name>
<evidence type="ECO:0000256" key="1">
    <source>
        <dbReference type="ARBA" id="ARBA00007587"/>
    </source>
</evidence>
<keyword evidence="4 11" id="KW-0808">Transferase</keyword>
<comment type="catalytic activity">
    <reaction evidence="10 11">
        <text>thymidine + ATP = dTMP + ADP + H(+)</text>
        <dbReference type="Rhea" id="RHEA:19129"/>
        <dbReference type="ChEBI" id="CHEBI:15378"/>
        <dbReference type="ChEBI" id="CHEBI:17748"/>
        <dbReference type="ChEBI" id="CHEBI:30616"/>
        <dbReference type="ChEBI" id="CHEBI:63528"/>
        <dbReference type="ChEBI" id="CHEBI:456216"/>
        <dbReference type="EC" id="2.7.1.21"/>
    </reaction>
</comment>
<dbReference type="GO" id="GO:0071897">
    <property type="term" value="P:DNA biosynthetic process"/>
    <property type="evidence" value="ECO:0007669"/>
    <property type="project" value="UniProtKB-KW"/>
</dbReference>
<dbReference type="GO" id="GO:0046872">
    <property type="term" value="F:metal ion binding"/>
    <property type="evidence" value="ECO:0007669"/>
    <property type="project" value="UniProtKB-KW"/>
</dbReference>
<evidence type="ECO:0000256" key="7">
    <source>
        <dbReference type="ARBA" id="ARBA00022777"/>
    </source>
</evidence>
<keyword evidence="5" id="KW-0479">Metal-binding</keyword>
<keyword evidence="8" id="KW-0862">Zinc</keyword>
<evidence type="ECO:0000256" key="5">
    <source>
        <dbReference type="ARBA" id="ARBA00022723"/>
    </source>
</evidence>
<evidence type="ECO:0000256" key="13">
    <source>
        <dbReference type="SAM" id="MobiDB-lite"/>
    </source>
</evidence>
<evidence type="ECO:0000313" key="14">
    <source>
        <dbReference type="EMBL" id="JAT63391.1"/>
    </source>
</evidence>
<dbReference type="FunFam" id="3.40.50.300:FF:000948">
    <property type="entry name" value="Thymidine kinase"/>
    <property type="match status" value="1"/>
</dbReference>
<dbReference type="SUPFAM" id="SSF57716">
    <property type="entry name" value="Glucocorticoid receptor-like (DNA-binding domain)"/>
    <property type="match status" value="1"/>
</dbReference>